<keyword evidence="3" id="KW-1185">Reference proteome</keyword>
<name>A0ABR7MZ13_9FIRM</name>
<organism evidence="2 3">
    <name type="scientific">Jutongia huaianensis</name>
    <dbReference type="NCBI Taxonomy" id="2763668"/>
    <lineage>
        <taxon>Bacteria</taxon>
        <taxon>Bacillati</taxon>
        <taxon>Bacillota</taxon>
        <taxon>Clostridia</taxon>
        <taxon>Lachnospirales</taxon>
        <taxon>Lachnospiraceae</taxon>
        <taxon>Jutongia</taxon>
    </lineage>
</organism>
<proteinExistence type="predicted"/>
<keyword evidence="1" id="KW-1133">Transmembrane helix</keyword>
<protein>
    <submittedName>
        <fullName evidence="2">Uncharacterized protein</fullName>
    </submittedName>
</protein>
<evidence type="ECO:0000313" key="2">
    <source>
        <dbReference type="EMBL" id="MBC8561320.1"/>
    </source>
</evidence>
<keyword evidence="1" id="KW-0812">Transmembrane</keyword>
<sequence>MKKKKMWFYVLVIGVMTLSTVCYIAIMRNAKTTYANGKFVEQEGIDNEVRYYLFKTGTE</sequence>
<accession>A0ABR7MZ13</accession>
<dbReference type="Proteomes" id="UP000606193">
    <property type="component" value="Unassembled WGS sequence"/>
</dbReference>
<dbReference type="RefSeq" id="WP_147354567.1">
    <property type="nucleotide sequence ID" value="NZ_JACRSX010000001.1"/>
</dbReference>
<gene>
    <name evidence="2" type="ORF">H8704_01515</name>
</gene>
<dbReference type="EMBL" id="JACRSX010000001">
    <property type="protein sequence ID" value="MBC8561320.1"/>
    <property type="molecule type" value="Genomic_DNA"/>
</dbReference>
<comment type="caution">
    <text evidence="2">The sequence shown here is derived from an EMBL/GenBank/DDBJ whole genome shotgun (WGS) entry which is preliminary data.</text>
</comment>
<keyword evidence="1" id="KW-0472">Membrane</keyword>
<evidence type="ECO:0000313" key="3">
    <source>
        <dbReference type="Proteomes" id="UP000606193"/>
    </source>
</evidence>
<feature type="transmembrane region" description="Helical" evidence="1">
    <location>
        <begin position="6"/>
        <end position="26"/>
    </location>
</feature>
<reference evidence="2 3" key="1">
    <citation type="submission" date="2020-08" db="EMBL/GenBank/DDBJ databases">
        <title>Genome public.</title>
        <authorList>
            <person name="Liu C."/>
            <person name="Sun Q."/>
        </authorList>
    </citation>
    <scope>NUCLEOTIDE SEQUENCE [LARGE SCALE GENOMIC DNA]</scope>
    <source>
        <strain evidence="2 3">NSJ-37</strain>
    </source>
</reference>
<evidence type="ECO:0000256" key="1">
    <source>
        <dbReference type="SAM" id="Phobius"/>
    </source>
</evidence>